<keyword evidence="1" id="KW-0238">DNA-binding</keyword>
<protein>
    <recommendedName>
        <fullName evidence="6">Phage integrase SAM-like domain-containing protein</fullName>
    </recommendedName>
</protein>
<evidence type="ECO:0008006" key="6">
    <source>
        <dbReference type="Google" id="ProtNLM"/>
    </source>
</evidence>
<evidence type="ECO:0000313" key="5">
    <source>
        <dbReference type="Proteomes" id="UP001247620"/>
    </source>
</evidence>
<sequence length="349" mass="40684">MRTAQSFGVHFTVKKERAKEGIASIYVVITVNKDKTLFALKRQVRVEHWNKGHGGLKPKAPEAQETNAYLDEVKFTITTYYQQLRLEGKEITPLLLKACFLGEDTGETYNLSALMDYHNETASAALTWSTLKHYAVTRRYLEKFLVAKYKTTDIRVKDIDYKFIIDFETFLRNYKPAGHYQPLNNNGVMKHLIRLRKMTTLAFKLQWISRDPFNDKALSYLTAALKDFRAENNRNWIMRVLLELGRTYKQTGQTDLAVTTTLELIRHAGQSGARQYIRDANYLLYQLYDSLGNNKDAFENLKKYTTLNNQIAIDNSARKLAFYKTAHEREQDQLKIDLLNKQQQLQRKN</sequence>
<dbReference type="Gene3D" id="1.10.150.130">
    <property type="match status" value="1"/>
</dbReference>
<dbReference type="InterPro" id="IPR010998">
    <property type="entry name" value="Integrase_recombinase_N"/>
</dbReference>
<accession>A0ABU1TFT6</accession>
<dbReference type="Gene3D" id="1.25.40.10">
    <property type="entry name" value="Tetratricopeptide repeat domain"/>
    <property type="match status" value="1"/>
</dbReference>
<dbReference type="SUPFAM" id="SSF48452">
    <property type="entry name" value="TPR-like"/>
    <property type="match status" value="1"/>
</dbReference>
<reference evidence="4 5" key="1">
    <citation type="submission" date="2023-07" db="EMBL/GenBank/DDBJ databases">
        <title>Sorghum-associated microbial communities from plants grown in Nebraska, USA.</title>
        <authorList>
            <person name="Schachtman D."/>
        </authorList>
    </citation>
    <scope>NUCLEOTIDE SEQUENCE [LARGE SCALE GENOMIC DNA]</scope>
    <source>
        <strain evidence="4 5">3262</strain>
    </source>
</reference>
<feature type="domain" description="Phage integrase SAM-like" evidence="2">
    <location>
        <begin position="111"/>
        <end position="214"/>
    </location>
</feature>
<dbReference type="Pfam" id="PF13102">
    <property type="entry name" value="Phage_int_SAM_5"/>
    <property type="match status" value="1"/>
</dbReference>
<dbReference type="Proteomes" id="UP001247620">
    <property type="component" value="Unassembled WGS sequence"/>
</dbReference>
<feature type="domain" description="Arm DNA-binding" evidence="3">
    <location>
        <begin position="12"/>
        <end position="95"/>
    </location>
</feature>
<name>A0ABU1TFT6_9SPHI</name>
<evidence type="ECO:0000259" key="2">
    <source>
        <dbReference type="Pfam" id="PF13102"/>
    </source>
</evidence>
<keyword evidence="5" id="KW-1185">Reference proteome</keyword>
<dbReference type="Pfam" id="PF17293">
    <property type="entry name" value="Arm-DNA-bind_5"/>
    <property type="match status" value="1"/>
</dbReference>
<dbReference type="EMBL" id="JAVDUU010000004">
    <property type="protein sequence ID" value="MDR6944248.1"/>
    <property type="molecule type" value="Genomic_DNA"/>
</dbReference>
<proteinExistence type="predicted"/>
<comment type="caution">
    <text evidence="4">The sequence shown here is derived from an EMBL/GenBank/DDBJ whole genome shotgun (WGS) entry which is preliminary data.</text>
</comment>
<dbReference type="RefSeq" id="WP_310099963.1">
    <property type="nucleotide sequence ID" value="NZ_JAVDUU010000004.1"/>
</dbReference>
<dbReference type="InterPro" id="IPR025269">
    <property type="entry name" value="SAM-like_dom"/>
</dbReference>
<dbReference type="InterPro" id="IPR035386">
    <property type="entry name" value="Arm-DNA-bind_5"/>
</dbReference>
<evidence type="ECO:0000259" key="3">
    <source>
        <dbReference type="Pfam" id="PF17293"/>
    </source>
</evidence>
<organism evidence="4 5">
    <name type="scientific">Mucilaginibacter pocheonensis</name>
    <dbReference type="NCBI Taxonomy" id="398050"/>
    <lineage>
        <taxon>Bacteria</taxon>
        <taxon>Pseudomonadati</taxon>
        <taxon>Bacteroidota</taxon>
        <taxon>Sphingobacteriia</taxon>
        <taxon>Sphingobacteriales</taxon>
        <taxon>Sphingobacteriaceae</taxon>
        <taxon>Mucilaginibacter</taxon>
    </lineage>
</organism>
<evidence type="ECO:0000256" key="1">
    <source>
        <dbReference type="ARBA" id="ARBA00023125"/>
    </source>
</evidence>
<dbReference type="InterPro" id="IPR011990">
    <property type="entry name" value="TPR-like_helical_dom_sf"/>
</dbReference>
<evidence type="ECO:0000313" key="4">
    <source>
        <dbReference type="EMBL" id="MDR6944248.1"/>
    </source>
</evidence>
<gene>
    <name evidence="4" type="ORF">J2W55_004108</name>
</gene>